<feature type="domain" description="Replication protein A 70 kDa DNA-binding subunit B/D first OB fold" evidence="1">
    <location>
        <begin position="3"/>
        <end position="102"/>
    </location>
</feature>
<proteinExistence type="predicted"/>
<dbReference type="RefSeq" id="XP_010434180.1">
    <property type="nucleotide sequence ID" value="XM_010435878.2"/>
</dbReference>
<organism evidence="2 3">
    <name type="scientific">Camelina sativa</name>
    <name type="common">False flax</name>
    <name type="synonym">Myagrum sativum</name>
    <dbReference type="NCBI Taxonomy" id="90675"/>
    <lineage>
        <taxon>Eukaryota</taxon>
        <taxon>Viridiplantae</taxon>
        <taxon>Streptophyta</taxon>
        <taxon>Embryophyta</taxon>
        <taxon>Tracheophyta</taxon>
        <taxon>Spermatophyta</taxon>
        <taxon>Magnoliopsida</taxon>
        <taxon>eudicotyledons</taxon>
        <taxon>Gunneridae</taxon>
        <taxon>Pentapetalae</taxon>
        <taxon>rosids</taxon>
        <taxon>malvids</taxon>
        <taxon>Brassicales</taxon>
        <taxon>Brassicaceae</taxon>
        <taxon>Camelineae</taxon>
        <taxon>Camelina</taxon>
    </lineage>
</organism>
<dbReference type="GeneID" id="104718188"/>
<dbReference type="Proteomes" id="UP000694864">
    <property type="component" value="Chromosome 10"/>
</dbReference>
<sequence>MELNYISDLHPRRKNWIIQAKVLSTWVLCEFFTKKVLLLADEKGDTIEATIVFTQFEYEIPRFIKDGEWYSLSDFKVIKPTLKERNTTHPYQIKVWEKTKMNLVQPITCKNYFRFEDFADINHARVNDGVTFDVCGCIIEVSEIIEEVSVVPEDGRTNHCEGVVIKLLNGRNETLKCHAMGGYASYFMRMWKSKNYHLTFKSKPVFSVFRFWKIVELKGTPCIVNTYGSSRIYINPEFAGLKNHKAISEFAGRYHLNQQLKNQDESSSSKSIG</sequence>
<dbReference type="CDD" id="cd04480">
    <property type="entry name" value="RPA1_DBD_A_like"/>
    <property type="match status" value="1"/>
</dbReference>
<evidence type="ECO:0000259" key="1">
    <source>
        <dbReference type="Pfam" id="PF02721"/>
    </source>
</evidence>
<name>A0ABM0U0T2_CAMSA</name>
<dbReference type="InterPro" id="IPR003871">
    <property type="entry name" value="RFA1B/D_OB_1st"/>
</dbReference>
<dbReference type="Pfam" id="PF02721">
    <property type="entry name" value="DUF223"/>
    <property type="match status" value="1"/>
</dbReference>
<dbReference type="PANTHER" id="PTHR47165:SF4">
    <property type="entry name" value="OS03G0429900 PROTEIN"/>
    <property type="match status" value="1"/>
</dbReference>
<reference evidence="2" key="1">
    <citation type="journal article" date="2014" name="Nat. Commun.">
        <title>The emerging biofuel crop Camelina sativa retains a highly undifferentiated hexaploid genome structure.</title>
        <authorList>
            <person name="Kagale S."/>
            <person name="Koh C."/>
            <person name="Nixon J."/>
            <person name="Bollina V."/>
            <person name="Clarke W.E."/>
            <person name="Tuteja R."/>
            <person name="Spillane C."/>
            <person name="Robinson S.J."/>
            <person name="Links M.G."/>
            <person name="Clarke C."/>
            <person name="Higgins E.E."/>
            <person name="Huebert T."/>
            <person name="Sharpe A.G."/>
            <person name="Parkin I.A."/>
        </authorList>
    </citation>
    <scope>NUCLEOTIDE SEQUENCE [LARGE SCALE GENOMIC DNA]</scope>
    <source>
        <strain evidence="2">cv. DH55</strain>
    </source>
</reference>
<evidence type="ECO:0000313" key="2">
    <source>
        <dbReference type="Proteomes" id="UP000694864"/>
    </source>
</evidence>
<reference evidence="3" key="2">
    <citation type="submission" date="2025-08" db="UniProtKB">
        <authorList>
            <consortium name="RefSeq"/>
        </authorList>
    </citation>
    <scope>IDENTIFICATION</scope>
    <source>
        <tissue evidence="3">Leaf</tissue>
    </source>
</reference>
<dbReference type="CDD" id="cd04481">
    <property type="entry name" value="RPA1_DBD_B_like"/>
    <property type="match status" value="1"/>
</dbReference>
<keyword evidence="2" id="KW-1185">Reference proteome</keyword>
<accession>A0ABM0U0T2</accession>
<protein>
    <submittedName>
        <fullName evidence="3">Uncharacterized protein LOC104718188</fullName>
    </submittedName>
</protein>
<dbReference type="Gene3D" id="2.40.50.140">
    <property type="entry name" value="Nucleic acid-binding proteins"/>
    <property type="match status" value="2"/>
</dbReference>
<gene>
    <name evidence="3" type="primary">LOC104718188</name>
</gene>
<dbReference type="InterPro" id="IPR012340">
    <property type="entry name" value="NA-bd_OB-fold"/>
</dbReference>
<dbReference type="SUPFAM" id="SSF50249">
    <property type="entry name" value="Nucleic acid-binding proteins"/>
    <property type="match status" value="1"/>
</dbReference>
<evidence type="ECO:0000313" key="3">
    <source>
        <dbReference type="RefSeq" id="XP_010434180.1"/>
    </source>
</evidence>
<dbReference type="PANTHER" id="PTHR47165">
    <property type="entry name" value="OS03G0429900 PROTEIN"/>
    <property type="match status" value="1"/>
</dbReference>